<evidence type="ECO:0000313" key="1">
    <source>
        <dbReference type="EMBL" id="CAH2238337.1"/>
    </source>
</evidence>
<dbReference type="EMBL" id="CAKXAJ010025330">
    <property type="protein sequence ID" value="CAH2238337.1"/>
    <property type="molecule type" value="Genomic_DNA"/>
</dbReference>
<gene>
    <name evidence="1" type="primary">jg17494</name>
    <name evidence="1" type="ORF">PAEG_LOCUS15443</name>
</gene>
<dbReference type="AlphaFoldDB" id="A0A8S4RLT8"/>
<organism evidence="1 2">
    <name type="scientific">Pararge aegeria aegeria</name>
    <dbReference type="NCBI Taxonomy" id="348720"/>
    <lineage>
        <taxon>Eukaryota</taxon>
        <taxon>Metazoa</taxon>
        <taxon>Ecdysozoa</taxon>
        <taxon>Arthropoda</taxon>
        <taxon>Hexapoda</taxon>
        <taxon>Insecta</taxon>
        <taxon>Pterygota</taxon>
        <taxon>Neoptera</taxon>
        <taxon>Endopterygota</taxon>
        <taxon>Lepidoptera</taxon>
        <taxon>Glossata</taxon>
        <taxon>Ditrysia</taxon>
        <taxon>Papilionoidea</taxon>
        <taxon>Nymphalidae</taxon>
        <taxon>Satyrinae</taxon>
        <taxon>Satyrini</taxon>
        <taxon>Parargina</taxon>
        <taxon>Pararge</taxon>
    </lineage>
</organism>
<name>A0A8S4RLT8_9NEOP</name>
<dbReference type="Proteomes" id="UP000838756">
    <property type="component" value="Unassembled WGS sequence"/>
</dbReference>
<proteinExistence type="predicted"/>
<accession>A0A8S4RLT8</accession>
<sequence length="89" mass="9907">MNPLSLLGSIPTTGKCLFNVFQCLGVYLYIISIHKINSHNGPIRFRTLCSKSDNFARVAGPPPVPLAARAAFLKRYQLKENITPHSRQP</sequence>
<keyword evidence="2" id="KW-1185">Reference proteome</keyword>
<reference evidence="1" key="1">
    <citation type="submission" date="2022-03" db="EMBL/GenBank/DDBJ databases">
        <authorList>
            <person name="Lindestad O."/>
        </authorList>
    </citation>
    <scope>NUCLEOTIDE SEQUENCE</scope>
</reference>
<comment type="caution">
    <text evidence="1">The sequence shown here is derived from an EMBL/GenBank/DDBJ whole genome shotgun (WGS) entry which is preliminary data.</text>
</comment>
<protein>
    <submittedName>
        <fullName evidence="1">Jg17494 protein</fullName>
    </submittedName>
</protein>
<evidence type="ECO:0000313" key="2">
    <source>
        <dbReference type="Proteomes" id="UP000838756"/>
    </source>
</evidence>